<proteinExistence type="predicted"/>
<reference evidence="2" key="1">
    <citation type="journal article" date="2019" name="Int. J. Syst. Evol. Microbiol.">
        <title>The Global Catalogue of Microorganisms (GCM) 10K type strain sequencing project: providing services to taxonomists for standard genome sequencing and annotation.</title>
        <authorList>
            <consortium name="The Broad Institute Genomics Platform"/>
            <consortium name="The Broad Institute Genome Sequencing Center for Infectious Disease"/>
            <person name="Wu L."/>
            <person name="Ma J."/>
        </authorList>
    </citation>
    <scope>NUCLEOTIDE SEQUENCE [LARGE SCALE GENOMIC DNA]</scope>
    <source>
        <strain evidence="2">CCUG 71848</strain>
    </source>
</reference>
<organism evidence="1 2">
    <name type="scientific">Lentilactobacillus raoultii</name>
    <dbReference type="NCBI Taxonomy" id="1987503"/>
    <lineage>
        <taxon>Bacteria</taxon>
        <taxon>Bacillati</taxon>
        <taxon>Bacillota</taxon>
        <taxon>Bacilli</taxon>
        <taxon>Lactobacillales</taxon>
        <taxon>Lactobacillaceae</taxon>
        <taxon>Lentilactobacillus</taxon>
    </lineage>
</organism>
<dbReference type="RefSeq" id="WP_121977658.1">
    <property type="nucleotide sequence ID" value="NZ_JBHTLH010000005.1"/>
</dbReference>
<protein>
    <recommendedName>
        <fullName evidence="3">DUF4868 domain-containing protein</fullName>
    </recommendedName>
</protein>
<accession>A0ABW3PH34</accession>
<dbReference type="Proteomes" id="UP001597156">
    <property type="component" value="Unassembled WGS sequence"/>
</dbReference>
<evidence type="ECO:0000313" key="2">
    <source>
        <dbReference type="Proteomes" id="UP001597156"/>
    </source>
</evidence>
<name>A0ABW3PH34_9LACO</name>
<comment type="caution">
    <text evidence="1">The sequence shown here is derived from an EMBL/GenBank/DDBJ whole genome shotgun (WGS) entry which is preliminary data.</text>
</comment>
<evidence type="ECO:0000313" key="1">
    <source>
        <dbReference type="EMBL" id="MFD1124045.1"/>
    </source>
</evidence>
<evidence type="ECO:0008006" key="3">
    <source>
        <dbReference type="Google" id="ProtNLM"/>
    </source>
</evidence>
<gene>
    <name evidence="1" type="ORF">ACFQ22_01535</name>
</gene>
<keyword evidence="2" id="KW-1185">Reference proteome</keyword>
<dbReference type="EMBL" id="JBHTLH010000005">
    <property type="protein sequence ID" value="MFD1124045.1"/>
    <property type="molecule type" value="Genomic_DNA"/>
</dbReference>
<sequence>MHYEITNIIDENNPAWTEQKKRIQETNGKVFTLAPDPGLRDELLNNQIQGLNLIDTITHRSIDYDKSAFMYFNRVPTVDGAEIFMNEDFSVDIIANGDVIGHVILWPLLRRHVKEIQYIHQNRQPDYTEEIASDGKKFSNIIYTRDDVQRIDFYDDNEHPVVRFFFYQNNLNWITISDFHSLNVVAQYSSMDDFVATEVGKLLTENDTVGINFLGIELTALSKSKSQNTLYLAEDPIDENGNVRGNLMAILNNDISYVQRVRMSEDKLQKLINAGAPTSKVEVDAAVEATQKD</sequence>